<organism evidence="3">
    <name type="scientific">Anisakis simplex</name>
    <name type="common">Herring worm</name>
    <dbReference type="NCBI Taxonomy" id="6269"/>
    <lineage>
        <taxon>Eukaryota</taxon>
        <taxon>Metazoa</taxon>
        <taxon>Ecdysozoa</taxon>
        <taxon>Nematoda</taxon>
        <taxon>Chromadorea</taxon>
        <taxon>Rhabditida</taxon>
        <taxon>Spirurina</taxon>
        <taxon>Ascaridomorpha</taxon>
        <taxon>Ascaridoidea</taxon>
        <taxon>Anisakidae</taxon>
        <taxon>Anisakis</taxon>
        <taxon>Anisakis simplex complex</taxon>
    </lineage>
</organism>
<dbReference type="Proteomes" id="UP000267096">
    <property type="component" value="Unassembled WGS sequence"/>
</dbReference>
<accession>A0A0M3JD10</accession>
<keyword evidence="2" id="KW-1185">Reference proteome</keyword>
<evidence type="ECO:0000313" key="1">
    <source>
        <dbReference type="EMBL" id="VDK25282.1"/>
    </source>
</evidence>
<reference evidence="1 2" key="2">
    <citation type="submission" date="2018-11" db="EMBL/GenBank/DDBJ databases">
        <authorList>
            <consortium name="Pathogen Informatics"/>
        </authorList>
    </citation>
    <scope>NUCLEOTIDE SEQUENCE [LARGE SCALE GENOMIC DNA]</scope>
</reference>
<proteinExistence type="predicted"/>
<protein>
    <submittedName>
        <fullName evidence="3">Phospholipid scramblase</fullName>
    </submittedName>
</protein>
<sequence>MPLTPSAATPFRLVGSGTDSIRRFQRSTEVLNVPQQQSSVIPGDMLAAKIRTYLSVRIPENAYCAVCCFLPRRGGIILKNNGLEKFIAIFYGRCMVKFREL</sequence>
<evidence type="ECO:0000313" key="3">
    <source>
        <dbReference type="WBParaSite" id="ASIM_0000549601-mRNA-1"/>
    </source>
</evidence>
<dbReference type="WBParaSite" id="ASIM_0000549601-mRNA-1">
    <property type="protein sequence ID" value="ASIM_0000549601-mRNA-1"/>
    <property type="gene ID" value="ASIM_0000549601"/>
</dbReference>
<dbReference type="AlphaFoldDB" id="A0A0M3JD10"/>
<reference evidence="3" key="1">
    <citation type="submission" date="2017-02" db="UniProtKB">
        <authorList>
            <consortium name="WormBaseParasite"/>
        </authorList>
    </citation>
    <scope>IDENTIFICATION</scope>
</reference>
<dbReference type="EMBL" id="UYRR01010209">
    <property type="protein sequence ID" value="VDK25282.1"/>
    <property type="molecule type" value="Genomic_DNA"/>
</dbReference>
<name>A0A0M3JD10_ANISI</name>
<gene>
    <name evidence="1" type="ORF">ASIM_LOCUS5293</name>
</gene>
<evidence type="ECO:0000313" key="2">
    <source>
        <dbReference type="Proteomes" id="UP000267096"/>
    </source>
</evidence>